<dbReference type="SUPFAM" id="SSF56925">
    <property type="entry name" value="OMPA-like"/>
    <property type="match status" value="1"/>
</dbReference>
<dbReference type="Proteomes" id="UP000028878">
    <property type="component" value="Unassembled WGS sequence"/>
</dbReference>
<keyword evidence="2 3" id="KW-0732">Signal</keyword>
<evidence type="ECO:0000256" key="3">
    <source>
        <dbReference type="SAM" id="SignalP"/>
    </source>
</evidence>
<sequence length="189" mass="19798" precursor="true">MKIAPLAFVAAASLMALSAAQAQTTPPAANPKLYAEIGYVATDLKVTAGPDSLKASPGLVSGIFGYQPHPNFAVEGFLGFGAGKDKVQLNGAAVPVEVKLGTMVGVFARPSVALGETVELFGRIGWMHTELKTSAPGLSVTEKDSSVAYGIGANFNLSRTSYLQASWTSFYKKDDTKIEGFGLAYGLRF</sequence>
<organism evidence="5 6">
    <name type="scientific">Hydrogenophaga intermedia</name>
    <dbReference type="NCBI Taxonomy" id="65786"/>
    <lineage>
        <taxon>Bacteria</taxon>
        <taxon>Pseudomonadati</taxon>
        <taxon>Pseudomonadota</taxon>
        <taxon>Betaproteobacteria</taxon>
        <taxon>Burkholderiales</taxon>
        <taxon>Comamonadaceae</taxon>
        <taxon>Hydrogenophaga</taxon>
    </lineage>
</organism>
<comment type="subcellular location">
    <subcellularLocation>
        <location evidence="1">Cell outer membrane</location>
    </subcellularLocation>
</comment>
<accession>A0A1L1Q0X2</accession>
<dbReference type="AlphaFoldDB" id="A0A1L1Q0X2"/>
<evidence type="ECO:0000313" key="5">
    <source>
        <dbReference type="EMBL" id="CDN90471.1"/>
    </source>
</evidence>
<dbReference type="RefSeq" id="WP_009515144.1">
    <property type="nucleotide sequence ID" value="NZ_CCAE010000086.1"/>
</dbReference>
<keyword evidence="6" id="KW-1185">Reference proteome</keyword>
<dbReference type="Gene3D" id="2.40.160.20">
    <property type="match status" value="1"/>
</dbReference>
<evidence type="ECO:0000259" key="4">
    <source>
        <dbReference type="Pfam" id="PF13505"/>
    </source>
</evidence>
<feature type="signal peptide" evidence="3">
    <location>
        <begin position="1"/>
        <end position="22"/>
    </location>
</feature>
<dbReference type="Pfam" id="PF13505">
    <property type="entry name" value="OMP_b-brl"/>
    <property type="match status" value="1"/>
</dbReference>
<dbReference type="InterPro" id="IPR027385">
    <property type="entry name" value="Beta-barrel_OMP"/>
</dbReference>
<proteinExistence type="predicted"/>
<feature type="domain" description="Outer membrane protein beta-barrel" evidence="4">
    <location>
        <begin position="10"/>
        <end position="189"/>
    </location>
</feature>
<evidence type="ECO:0000256" key="2">
    <source>
        <dbReference type="ARBA" id="ARBA00022729"/>
    </source>
</evidence>
<protein>
    <recommendedName>
        <fullName evidence="4">Outer membrane protein beta-barrel domain-containing protein</fullName>
    </recommendedName>
</protein>
<evidence type="ECO:0000313" key="6">
    <source>
        <dbReference type="Proteomes" id="UP000028878"/>
    </source>
</evidence>
<feature type="chain" id="PRO_5009681730" description="Outer membrane protein beta-barrel domain-containing protein" evidence="3">
    <location>
        <begin position="23"/>
        <end position="189"/>
    </location>
</feature>
<gene>
    <name evidence="5" type="ORF">BN948_04915</name>
</gene>
<dbReference type="InterPro" id="IPR011250">
    <property type="entry name" value="OMP/PagP_B-barrel"/>
</dbReference>
<name>A0A1L1Q0X2_HYDIT</name>
<dbReference type="EMBL" id="CCAE010000086">
    <property type="protein sequence ID" value="CDN90471.1"/>
    <property type="molecule type" value="Genomic_DNA"/>
</dbReference>
<reference evidence="6" key="1">
    <citation type="submission" date="2014-02" db="EMBL/GenBank/DDBJ databases">
        <authorList>
            <person name="Gan H."/>
        </authorList>
    </citation>
    <scope>NUCLEOTIDE SEQUENCE [LARGE SCALE GENOMIC DNA]</scope>
    <source>
        <strain evidence="6">S1</strain>
    </source>
</reference>
<evidence type="ECO:0000256" key="1">
    <source>
        <dbReference type="ARBA" id="ARBA00004442"/>
    </source>
</evidence>
<dbReference type="GO" id="GO:0009279">
    <property type="term" value="C:cell outer membrane"/>
    <property type="evidence" value="ECO:0007669"/>
    <property type="project" value="UniProtKB-SubCell"/>
</dbReference>
<reference evidence="6" key="2">
    <citation type="submission" date="2014-11" db="EMBL/GenBank/DDBJ databases">
        <title>Draft genome sequence of Hydrogenophaga intermedia S1.</title>
        <authorList>
            <person name="Gan H.M."/>
            <person name="Chew T.H."/>
            <person name="Stolz A."/>
        </authorList>
    </citation>
    <scope>NUCLEOTIDE SEQUENCE [LARGE SCALE GENOMIC DNA]</scope>
    <source>
        <strain evidence="6">S1</strain>
    </source>
</reference>